<evidence type="ECO:0000256" key="3">
    <source>
        <dbReference type="ARBA" id="ARBA00022519"/>
    </source>
</evidence>
<keyword evidence="7 8" id="KW-0472">Membrane</keyword>
<comment type="similarity">
    <text evidence="8">Belongs to the ABC transporter superfamily. Lipoprotein translocase (TC 3.A.1.125) family.</text>
</comment>
<dbReference type="InterPro" id="IPR003439">
    <property type="entry name" value="ABC_transporter-like_ATP-bd"/>
</dbReference>
<dbReference type="PANTHER" id="PTHR24220">
    <property type="entry name" value="IMPORT ATP-BINDING PROTEIN"/>
    <property type="match status" value="1"/>
</dbReference>
<keyword evidence="11" id="KW-1185">Reference proteome</keyword>
<reference evidence="10 11" key="1">
    <citation type="submission" date="2014-04" db="EMBL/GenBank/DDBJ databases">
        <title>Draft genome sequence of Hydrogenovibrio marinus MH-110, a model organism for aerobic H2 metabolism.</title>
        <authorList>
            <person name="Cha H.J."/>
            <person name="Jo B.H."/>
            <person name="Hwang B.H."/>
        </authorList>
    </citation>
    <scope>NUCLEOTIDE SEQUENCE [LARGE SCALE GENOMIC DNA]</scope>
    <source>
        <strain evidence="10 11">MH-110</strain>
    </source>
</reference>
<comment type="caution">
    <text evidence="10">The sequence shown here is derived from an EMBL/GenBank/DDBJ whole genome shotgun (WGS) entry which is preliminary data.</text>
</comment>
<feature type="domain" description="ABC transporter" evidence="9">
    <location>
        <begin position="6"/>
        <end position="229"/>
    </location>
</feature>
<proteinExistence type="inferred from homology"/>
<dbReference type="EMBL" id="JMIU01000001">
    <property type="protein sequence ID" value="KDN95112.1"/>
    <property type="molecule type" value="Genomic_DNA"/>
</dbReference>
<dbReference type="FunFam" id="3.40.50.300:FF:000230">
    <property type="entry name" value="Lipoprotein-releasing system ATP-binding protein LolD"/>
    <property type="match status" value="1"/>
</dbReference>
<dbReference type="PROSITE" id="PS50893">
    <property type="entry name" value="ABC_TRANSPORTER_2"/>
    <property type="match status" value="1"/>
</dbReference>
<keyword evidence="6 8" id="KW-1278">Translocase</keyword>
<dbReference type="Proteomes" id="UP000027341">
    <property type="component" value="Unassembled WGS sequence"/>
</dbReference>
<name>A0A066ZNN0_HYDMR</name>
<dbReference type="GO" id="GO:0005524">
    <property type="term" value="F:ATP binding"/>
    <property type="evidence" value="ECO:0007669"/>
    <property type="project" value="UniProtKB-UniRule"/>
</dbReference>
<dbReference type="GO" id="GO:0044874">
    <property type="term" value="P:lipoprotein localization to outer membrane"/>
    <property type="evidence" value="ECO:0007669"/>
    <property type="project" value="TreeGrafter"/>
</dbReference>
<evidence type="ECO:0000256" key="8">
    <source>
        <dbReference type="RuleBase" id="RU367068"/>
    </source>
</evidence>
<dbReference type="AlphaFoldDB" id="A0A066ZNN0"/>
<evidence type="ECO:0000259" key="9">
    <source>
        <dbReference type="PROSITE" id="PS50893"/>
    </source>
</evidence>
<dbReference type="InterPro" id="IPR017871">
    <property type="entry name" value="ABC_transporter-like_CS"/>
</dbReference>
<evidence type="ECO:0000256" key="1">
    <source>
        <dbReference type="ARBA" id="ARBA00022448"/>
    </source>
</evidence>
<dbReference type="Gene3D" id="3.40.50.300">
    <property type="entry name" value="P-loop containing nucleotide triphosphate hydrolases"/>
    <property type="match status" value="1"/>
</dbReference>
<dbReference type="PANTHER" id="PTHR24220:SF689">
    <property type="entry name" value="LIPOPROTEIN-RELEASING SYSTEM ATP-BINDING PROTEIN LOLD"/>
    <property type="match status" value="1"/>
</dbReference>
<dbReference type="NCBIfam" id="TIGR02211">
    <property type="entry name" value="LolD_lipo_ex"/>
    <property type="match status" value="1"/>
</dbReference>
<keyword evidence="2 8" id="KW-1003">Cell membrane</keyword>
<comment type="function">
    <text evidence="8">Part of the ABC transporter complex LolCDE involved in the translocation of mature outer membrane-directed lipoproteins, from the inner membrane to the periplasmic chaperone, LolA. Responsible for the formation of the LolA-lipoprotein complex in an ATP-dependent manner.</text>
</comment>
<organism evidence="10 11">
    <name type="scientific">Hydrogenovibrio marinus</name>
    <dbReference type="NCBI Taxonomy" id="28885"/>
    <lineage>
        <taxon>Bacteria</taxon>
        <taxon>Pseudomonadati</taxon>
        <taxon>Pseudomonadota</taxon>
        <taxon>Gammaproteobacteria</taxon>
        <taxon>Thiotrichales</taxon>
        <taxon>Piscirickettsiaceae</taxon>
        <taxon>Hydrogenovibrio</taxon>
    </lineage>
</organism>
<dbReference type="InterPro" id="IPR027417">
    <property type="entry name" value="P-loop_NTPase"/>
</dbReference>
<keyword evidence="5 8" id="KW-0067">ATP-binding</keyword>
<evidence type="ECO:0000256" key="7">
    <source>
        <dbReference type="ARBA" id="ARBA00023136"/>
    </source>
</evidence>
<dbReference type="GO" id="GO:0022857">
    <property type="term" value="F:transmembrane transporter activity"/>
    <property type="evidence" value="ECO:0007669"/>
    <property type="project" value="TreeGrafter"/>
</dbReference>
<dbReference type="Pfam" id="PF00005">
    <property type="entry name" value="ABC_tran"/>
    <property type="match status" value="1"/>
</dbReference>
<dbReference type="GO" id="GO:0005886">
    <property type="term" value="C:plasma membrane"/>
    <property type="evidence" value="ECO:0007669"/>
    <property type="project" value="UniProtKB-SubCell"/>
</dbReference>
<sequence length="230" mass="25427">MSNLILEAQGLHKTYKDGKLETAVINGIDFQVETNETVAIIGSSGSGKSTLLHLLGGLDTPTQGRVSLMGQDFSGLSTVKRGTLRNRHMGFIYQFHFLLPELTALENVMLPLRVRREPAKNAEKQAAELLGRVGLSHRLHHKPSELSGGERQRVAIARALITKPACVLADEPTGNLDEGSANQVFDLMLELNREMQTSIIMVTHDLKLASRMDRQMHILDGIFVDTPFTY</sequence>
<dbReference type="InterPro" id="IPR017911">
    <property type="entry name" value="MacB-like_ATP-bd"/>
</dbReference>
<gene>
    <name evidence="8" type="primary">lolD</name>
    <name evidence="10" type="ORF">EI16_02030</name>
</gene>
<keyword evidence="1 8" id="KW-0813">Transport</keyword>
<evidence type="ECO:0000313" key="11">
    <source>
        <dbReference type="Proteomes" id="UP000027341"/>
    </source>
</evidence>
<accession>A0A066ZNN0</accession>
<evidence type="ECO:0000313" key="10">
    <source>
        <dbReference type="EMBL" id="KDN95112.1"/>
    </source>
</evidence>
<evidence type="ECO:0000256" key="6">
    <source>
        <dbReference type="ARBA" id="ARBA00022967"/>
    </source>
</evidence>
<dbReference type="InterPro" id="IPR003593">
    <property type="entry name" value="AAA+_ATPase"/>
</dbReference>
<evidence type="ECO:0000256" key="5">
    <source>
        <dbReference type="ARBA" id="ARBA00022840"/>
    </source>
</evidence>
<evidence type="ECO:0000256" key="2">
    <source>
        <dbReference type="ARBA" id="ARBA00022475"/>
    </source>
</evidence>
<dbReference type="InterPro" id="IPR011924">
    <property type="entry name" value="LolD_lipo_ATP-bd"/>
</dbReference>
<dbReference type="InterPro" id="IPR015854">
    <property type="entry name" value="ABC_transpr_LolD-like"/>
</dbReference>
<comment type="subcellular location">
    <subcellularLocation>
        <location evidence="8">Cell inner membrane</location>
        <topology evidence="8">Peripheral membrane protein</topology>
    </subcellularLocation>
</comment>
<dbReference type="GO" id="GO:0089705">
    <property type="term" value="P:protein localization to outer membrane"/>
    <property type="evidence" value="ECO:0007669"/>
    <property type="project" value="TreeGrafter"/>
</dbReference>
<keyword evidence="10" id="KW-0449">Lipoprotein</keyword>
<dbReference type="PROSITE" id="PS00211">
    <property type="entry name" value="ABC_TRANSPORTER_1"/>
    <property type="match status" value="1"/>
</dbReference>
<dbReference type="SMART" id="SM00382">
    <property type="entry name" value="AAA"/>
    <property type="match status" value="1"/>
</dbReference>
<evidence type="ECO:0000256" key="4">
    <source>
        <dbReference type="ARBA" id="ARBA00022741"/>
    </source>
</evidence>
<dbReference type="SUPFAM" id="SSF52540">
    <property type="entry name" value="P-loop containing nucleoside triphosphate hydrolases"/>
    <property type="match status" value="1"/>
</dbReference>
<dbReference type="RefSeq" id="WP_029908896.1">
    <property type="nucleotide sequence ID" value="NZ_AP020335.1"/>
</dbReference>
<dbReference type="GO" id="GO:0016887">
    <property type="term" value="F:ATP hydrolysis activity"/>
    <property type="evidence" value="ECO:0007669"/>
    <property type="project" value="InterPro"/>
</dbReference>
<protein>
    <recommendedName>
        <fullName evidence="8">Lipoprotein-releasing system ATP-binding protein LolD</fullName>
        <ecNumber evidence="8">7.6.2.-</ecNumber>
    </recommendedName>
</protein>
<keyword evidence="4 8" id="KW-0547">Nucleotide-binding</keyword>
<comment type="subunit">
    <text evidence="8">The complex is composed of two ATP-binding proteins (LolD) and two transmembrane proteins (LolC and LolE).</text>
</comment>
<dbReference type="CDD" id="cd03255">
    <property type="entry name" value="ABC_MJ0796_LolCDE_FtsE"/>
    <property type="match status" value="1"/>
</dbReference>
<dbReference type="EC" id="7.6.2.-" evidence="8"/>
<keyword evidence="3 8" id="KW-0997">Cell inner membrane</keyword>
<dbReference type="STRING" id="28885.EI16_02030"/>